<dbReference type="EMBL" id="JAGSXJ010000001">
    <property type="protein sequence ID" value="KAH6697222.1"/>
    <property type="molecule type" value="Genomic_DNA"/>
</dbReference>
<feature type="region of interest" description="Disordered" evidence="5">
    <location>
        <begin position="151"/>
        <end position="194"/>
    </location>
</feature>
<dbReference type="AlphaFoldDB" id="A0A9P8VN40"/>
<dbReference type="InterPro" id="IPR046347">
    <property type="entry name" value="bZIP_sf"/>
</dbReference>
<gene>
    <name evidence="7" type="ORF">F5X68DRAFT_226610</name>
</gene>
<evidence type="ECO:0000259" key="6">
    <source>
        <dbReference type="PROSITE" id="PS50217"/>
    </source>
</evidence>
<reference evidence="7" key="1">
    <citation type="journal article" date="2021" name="Nat. Commun.">
        <title>Genetic determinants of endophytism in the Arabidopsis root mycobiome.</title>
        <authorList>
            <person name="Mesny F."/>
            <person name="Miyauchi S."/>
            <person name="Thiergart T."/>
            <person name="Pickel B."/>
            <person name="Atanasova L."/>
            <person name="Karlsson M."/>
            <person name="Huettel B."/>
            <person name="Barry K.W."/>
            <person name="Haridas S."/>
            <person name="Chen C."/>
            <person name="Bauer D."/>
            <person name="Andreopoulos W."/>
            <person name="Pangilinan J."/>
            <person name="LaButti K."/>
            <person name="Riley R."/>
            <person name="Lipzen A."/>
            <person name="Clum A."/>
            <person name="Drula E."/>
            <person name="Henrissat B."/>
            <person name="Kohler A."/>
            <person name="Grigoriev I.V."/>
            <person name="Martin F.M."/>
            <person name="Hacquard S."/>
        </authorList>
    </citation>
    <scope>NUCLEOTIDE SEQUENCE</scope>
    <source>
        <strain evidence="7">MPI-SDFR-AT-0117</strain>
    </source>
</reference>
<dbReference type="InterPro" id="IPR051027">
    <property type="entry name" value="bZIP_transcription_factors"/>
</dbReference>
<evidence type="ECO:0000256" key="4">
    <source>
        <dbReference type="ARBA" id="ARBA00023242"/>
    </source>
</evidence>
<evidence type="ECO:0000313" key="8">
    <source>
        <dbReference type="Proteomes" id="UP000770015"/>
    </source>
</evidence>
<accession>A0A9P8VN40</accession>
<dbReference type="PROSITE" id="PS00036">
    <property type="entry name" value="BZIP_BASIC"/>
    <property type="match status" value="1"/>
</dbReference>
<dbReference type="OrthoDB" id="295274at2759"/>
<dbReference type="SUPFAM" id="SSF57959">
    <property type="entry name" value="Leucine zipper domain"/>
    <property type="match status" value="1"/>
</dbReference>
<dbReference type="PANTHER" id="PTHR19304">
    <property type="entry name" value="CYCLIC-AMP RESPONSE ELEMENT BINDING PROTEIN"/>
    <property type="match status" value="1"/>
</dbReference>
<keyword evidence="3" id="KW-0804">Transcription</keyword>
<organism evidence="7 8">
    <name type="scientific">Plectosphaerella plurivora</name>
    <dbReference type="NCBI Taxonomy" id="936078"/>
    <lineage>
        <taxon>Eukaryota</taxon>
        <taxon>Fungi</taxon>
        <taxon>Dikarya</taxon>
        <taxon>Ascomycota</taxon>
        <taxon>Pezizomycotina</taxon>
        <taxon>Sordariomycetes</taxon>
        <taxon>Hypocreomycetidae</taxon>
        <taxon>Glomerellales</taxon>
        <taxon>Plectosphaerellaceae</taxon>
        <taxon>Plectosphaerella</taxon>
    </lineage>
</organism>
<evidence type="ECO:0000256" key="3">
    <source>
        <dbReference type="ARBA" id="ARBA00023163"/>
    </source>
</evidence>
<dbReference type="GO" id="GO:0003700">
    <property type="term" value="F:DNA-binding transcription factor activity"/>
    <property type="evidence" value="ECO:0007669"/>
    <property type="project" value="InterPro"/>
</dbReference>
<evidence type="ECO:0000256" key="2">
    <source>
        <dbReference type="ARBA" id="ARBA00023015"/>
    </source>
</evidence>
<keyword evidence="2" id="KW-0805">Transcription regulation</keyword>
<keyword evidence="4" id="KW-0539">Nucleus</keyword>
<dbReference type="GO" id="GO:0005634">
    <property type="term" value="C:nucleus"/>
    <property type="evidence" value="ECO:0007669"/>
    <property type="project" value="UniProtKB-SubCell"/>
</dbReference>
<dbReference type="InterPro" id="IPR004827">
    <property type="entry name" value="bZIP"/>
</dbReference>
<dbReference type="PROSITE" id="PS50217">
    <property type="entry name" value="BZIP"/>
    <property type="match status" value="1"/>
</dbReference>
<protein>
    <recommendedName>
        <fullName evidence="6">BZIP domain-containing protein</fullName>
    </recommendedName>
</protein>
<evidence type="ECO:0000313" key="7">
    <source>
        <dbReference type="EMBL" id="KAH6697222.1"/>
    </source>
</evidence>
<evidence type="ECO:0000256" key="5">
    <source>
        <dbReference type="SAM" id="MobiDB-lite"/>
    </source>
</evidence>
<sequence>MNEPTACPYHATVAGHPSDTIGNLDMQRSWIPPESSPAHASWSQWQHAATFTGDAYGHQWATTPLQPVVEEQWPTAAPVYQGEGHDPTGAMWSHLSGGFSFQQQQRQLHQQQAPGYCDSNDYDAEDAWAPAMPPTPQLTPTWHLAHMVPGQTHPVPQASEAQEKGISVSPVSEVQKQHQAHSQPRRNDQTRRRHTSQFACPDIMATPPGESESDIVEICTSGKKRPRPEEPTATAPVSERKYRVKNRAAAKRCRDKSRQFETDLAAREKQLSVNHVLLEASVAALREEILTLKHRILQHGDCDCEVIQTYISRVANQVSNPSACQQGPRR</sequence>
<comment type="subcellular location">
    <subcellularLocation>
        <location evidence="1">Nucleus</location>
    </subcellularLocation>
</comment>
<keyword evidence="8" id="KW-1185">Reference proteome</keyword>
<proteinExistence type="predicted"/>
<name>A0A9P8VN40_9PEZI</name>
<evidence type="ECO:0000256" key="1">
    <source>
        <dbReference type="ARBA" id="ARBA00004123"/>
    </source>
</evidence>
<dbReference type="Proteomes" id="UP000770015">
    <property type="component" value="Unassembled WGS sequence"/>
</dbReference>
<comment type="caution">
    <text evidence="7">The sequence shown here is derived from an EMBL/GenBank/DDBJ whole genome shotgun (WGS) entry which is preliminary data.</text>
</comment>
<dbReference type="Gene3D" id="1.20.5.170">
    <property type="match status" value="1"/>
</dbReference>
<feature type="domain" description="BZIP" evidence="6">
    <location>
        <begin position="236"/>
        <end position="299"/>
    </location>
</feature>
<dbReference type="CDD" id="cd14687">
    <property type="entry name" value="bZIP_ATF2"/>
    <property type="match status" value="1"/>
</dbReference>
<dbReference type="Pfam" id="PF07716">
    <property type="entry name" value="bZIP_2"/>
    <property type="match status" value="1"/>
</dbReference>